<accession>A0ABN9UXA2</accession>
<keyword evidence="2" id="KW-1185">Reference proteome</keyword>
<gene>
    <name evidence="1" type="ORF">PCOR1329_LOCUS52151</name>
</gene>
<name>A0ABN9UXA2_9DINO</name>
<dbReference type="EMBL" id="CAUYUJ010016342">
    <property type="protein sequence ID" value="CAK0864207.1"/>
    <property type="molecule type" value="Genomic_DNA"/>
</dbReference>
<proteinExistence type="predicted"/>
<evidence type="ECO:0000313" key="1">
    <source>
        <dbReference type="EMBL" id="CAK0864207.1"/>
    </source>
</evidence>
<reference evidence="1" key="1">
    <citation type="submission" date="2023-10" db="EMBL/GenBank/DDBJ databases">
        <authorList>
            <person name="Chen Y."/>
            <person name="Shah S."/>
            <person name="Dougan E. K."/>
            <person name="Thang M."/>
            <person name="Chan C."/>
        </authorList>
    </citation>
    <scope>NUCLEOTIDE SEQUENCE [LARGE SCALE GENOMIC DNA]</scope>
</reference>
<dbReference type="Proteomes" id="UP001189429">
    <property type="component" value="Unassembled WGS sequence"/>
</dbReference>
<comment type="caution">
    <text evidence="1">The sequence shown here is derived from an EMBL/GenBank/DDBJ whole genome shotgun (WGS) entry which is preliminary data.</text>
</comment>
<sequence length="196" mass="21864">MSPCGVPARGRRAPAEHCQKAWHHMTSADEARCAPPWSGGAHELRRTAIGFDGATSGWVLPLAFRQDLYYDKRTDSTQFTCDFSHTLEEELRYGTELNTSTTRDEISRPNEHTDSIDEFIPVDIHDAINQAIAIQRFPGGRTESPTEPNTLHKEHDDLARGNHMVSSLSLFVAAYVVTFTLLTPTPSNATVRHFTS</sequence>
<evidence type="ECO:0000313" key="2">
    <source>
        <dbReference type="Proteomes" id="UP001189429"/>
    </source>
</evidence>
<organism evidence="1 2">
    <name type="scientific">Prorocentrum cordatum</name>
    <dbReference type="NCBI Taxonomy" id="2364126"/>
    <lineage>
        <taxon>Eukaryota</taxon>
        <taxon>Sar</taxon>
        <taxon>Alveolata</taxon>
        <taxon>Dinophyceae</taxon>
        <taxon>Prorocentrales</taxon>
        <taxon>Prorocentraceae</taxon>
        <taxon>Prorocentrum</taxon>
    </lineage>
</organism>
<protein>
    <submittedName>
        <fullName evidence="1">Uncharacterized protein</fullName>
    </submittedName>
</protein>